<gene>
    <name evidence="1" type="ORF">GN277_05180</name>
</gene>
<sequence length="345" mass="40444">MSKLFLLFNCPSGQNDKQWLEDVLRERGYDFEIIETKLYVNVMCQDGVRGKMRYYYRILTHAFKAILKSKENDIIISWSDFTAGFINFMSMTLGNRRKIISMNWLTPRDKKSYWEYLDRKQFQNKNVLITVNALDSKQKYLEKFHLASGDNIYYIPDIYDTTVDFVEPCYKKNGGRYIFTGGMANRDWGLVMQIAIRFPTLSFVCCALEHDFKSKVDDVPENVKVYYSISPDEYYLLMAGAYLVLMPLITYRVSGLINITRSAQSGVPCLVSRYDFTQMYYPEELGSWVVDGSDVEKWGQEVERALEYAQERYISNVKMFQNHIIRHFGPKVAFETLEKMISTLL</sequence>
<dbReference type="RefSeq" id="WP_159750129.1">
    <property type="nucleotide sequence ID" value="NZ_WUQX01000001.1"/>
</dbReference>
<accession>A0A7X3MEC0</accession>
<evidence type="ECO:0008006" key="3">
    <source>
        <dbReference type="Google" id="ProtNLM"/>
    </source>
</evidence>
<proteinExistence type="predicted"/>
<organism evidence="1 2">
    <name type="scientific">Sporofaciens musculi</name>
    <dbReference type="NCBI Taxonomy" id="2681861"/>
    <lineage>
        <taxon>Bacteria</taxon>
        <taxon>Bacillati</taxon>
        <taxon>Bacillota</taxon>
        <taxon>Clostridia</taxon>
        <taxon>Lachnospirales</taxon>
        <taxon>Lachnospiraceae</taxon>
        <taxon>Sporofaciens</taxon>
    </lineage>
</organism>
<comment type="caution">
    <text evidence="1">The sequence shown here is derived from an EMBL/GenBank/DDBJ whole genome shotgun (WGS) entry which is preliminary data.</text>
</comment>
<evidence type="ECO:0000313" key="1">
    <source>
        <dbReference type="EMBL" id="MXP74793.1"/>
    </source>
</evidence>
<evidence type="ECO:0000313" key="2">
    <source>
        <dbReference type="Proteomes" id="UP000460412"/>
    </source>
</evidence>
<dbReference type="SUPFAM" id="SSF53756">
    <property type="entry name" value="UDP-Glycosyltransferase/glycogen phosphorylase"/>
    <property type="match status" value="1"/>
</dbReference>
<keyword evidence="2" id="KW-1185">Reference proteome</keyword>
<dbReference type="EMBL" id="WUQX01000001">
    <property type="protein sequence ID" value="MXP74793.1"/>
    <property type="molecule type" value="Genomic_DNA"/>
</dbReference>
<name>A0A7X3MEC0_9FIRM</name>
<dbReference type="Proteomes" id="UP000460412">
    <property type="component" value="Unassembled WGS sequence"/>
</dbReference>
<dbReference type="Gene3D" id="3.40.50.2000">
    <property type="entry name" value="Glycogen Phosphorylase B"/>
    <property type="match status" value="1"/>
</dbReference>
<protein>
    <recommendedName>
        <fullName evidence="3">Glycosyltransferase</fullName>
    </recommendedName>
</protein>
<reference evidence="1 2" key="1">
    <citation type="submission" date="2019-12" db="EMBL/GenBank/DDBJ databases">
        <title>Sporaefaciens musculi gen. nov., sp. nov., a novel bacterium isolated from the caecum of an obese mouse.</title>
        <authorList>
            <person name="Rasmussen T.S."/>
            <person name="Streidl T."/>
            <person name="Hitch T.C.A."/>
            <person name="Wortmann E."/>
            <person name="Deptula P."/>
            <person name="Hansen M."/>
            <person name="Nielsen D.S."/>
            <person name="Clavel T."/>
            <person name="Vogensen F.K."/>
        </authorList>
    </citation>
    <scope>NUCLEOTIDE SEQUENCE [LARGE SCALE GENOMIC DNA]</scope>
    <source>
        <strain evidence="1 2">WCA-9-b2</strain>
    </source>
</reference>
<dbReference type="AlphaFoldDB" id="A0A7X3MEC0"/>